<dbReference type="CDD" id="cd12108">
    <property type="entry name" value="Hr-like"/>
    <property type="match status" value="1"/>
</dbReference>
<reference evidence="2 3" key="1">
    <citation type="submission" date="2018-06" db="EMBL/GenBank/DDBJ databases">
        <title>NTM in soil in Japan.</title>
        <authorList>
            <person name="Ohya K."/>
        </authorList>
    </citation>
    <scope>NUCLEOTIDE SEQUENCE [LARGE SCALE GENOMIC DNA]</scope>
    <source>
        <strain evidence="2 3">GF76</strain>
    </source>
</reference>
<dbReference type="InterPro" id="IPR012312">
    <property type="entry name" value="Hemerythrin-like"/>
</dbReference>
<dbReference type="RefSeq" id="WP_112708912.1">
    <property type="nucleotide sequence ID" value="NZ_QMEU01000036.1"/>
</dbReference>
<dbReference type="Pfam" id="PF01814">
    <property type="entry name" value="Hemerythrin"/>
    <property type="match status" value="1"/>
</dbReference>
<organism evidence="2 3">
    <name type="scientific">Mycobacterium colombiense</name>
    <dbReference type="NCBI Taxonomy" id="339268"/>
    <lineage>
        <taxon>Bacteria</taxon>
        <taxon>Bacillati</taxon>
        <taxon>Actinomycetota</taxon>
        <taxon>Actinomycetes</taxon>
        <taxon>Mycobacteriales</taxon>
        <taxon>Mycobacteriaceae</taxon>
        <taxon>Mycobacterium</taxon>
        <taxon>Mycobacterium avium complex (MAC)</taxon>
    </lineage>
</organism>
<comment type="caution">
    <text evidence="2">The sequence shown here is derived from an EMBL/GenBank/DDBJ whole genome shotgun (WGS) entry which is preliminary data.</text>
</comment>
<name>A0A329KF46_9MYCO</name>
<dbReference type="Gene3D" id="1.20.120.520">
    <property type="entry name" value="nmb1532 protein domain like"/>
    <property type="match status" value="1"/>
</dbReference>
<sequence>MPTDAFEMALVHRIFRKELEDAAKLVRGVQPGQRGPRKRVAGHIANVLKALHHHHLAEDELLWPKLHDRTPMHADDIRRMETEHDFIAKTAASVELRLAGWMAVIDSPTTRLAQARAEEALVCEIRALKELVGAHLSAEEAIIVPLINENLTDAEWHAATERGASFLSGRNMRFGLAFVAMAVDQCNADERRRFLAGMAPPQRLLVKLFARRAMTSYRASLELVH</sequence>
<gene>
    <name evidence="2" type="ORF">DQP58_13795</name>
</gene>
<evidence type="ECO:0000313" key="2">
    <source>
        <dbReference type="EMBL" id="RAU94658.1"/>
    </source>
</evidence>
<protein>
    <recommendedName>
        <fullName evidence="1">Hemerythrin-like domain-containing protein</fullName>
    </recommendedName>
</protein>
<feature type="domain" description="Hemerythrin-like" evidence="1">
    <location>
        <begin position="9"/>
        <end position="147"/>
    </location>
</feature>
<dbReference type="AlphaFoldDB" id="A0A329KF46"/>
<evidence type="ECO:0000313" key="3">
    <source>
        <dbReference type="Proteomes" id="UP000250347"/>
    </source>
</evidence>
<accession>A0A329KF46</accession>
<dbReference type="Proteomes" id="UP000250347">
    <property type="component" value="Unassembled WGS sequence"/>
</dbReference>
<proteinExistence type="predicted"/>
<dbReference type="EMBL" id="QMEU01000036">
    <property type="protein sequence ID" value="RAU94658.1"/>
    <property type="molecule type" value="Genomic_DNA"/>
</dbReference>
<evidence type="ECO:0000259" key="1">
    <source>
        <dbReference type="Pfam" id="PF01814"/>
    </source>
</evidence>